<name>A0A7M1AU74_9BACT</name>
<sequence>MQKRTIHHLSHVDLDGYSCQLVMKYTPYEKLNYNANYGAEVKAKLEEILENIQKADKSAYILISDLNLTADESKWLNHEVNKLNENKKDVKLQLLDHHGSGEESAKKYEWYYLDTSRCATKIVYDFTKENFTFNEPSWMEHYVNIVNAVDLWKQEEQENFEFGKVFMRLVTETRELNRVMFAKKDTEYKLALLHEAVNYIDQANGHIVLDEKIHTLKKDFFRRDEDNTLDNLATEYIVELLGESKAEKTIYYKGYKGYLSYGVGNTSIIGNGFLTKFPEYDFIVDVSYRGTMSLRANNNVSVAQIAKEWVDGGGHPNAAGGRVQGFKEQFRYSKVKEQIESIIHKKESVAGKLEYKQE</sequence>
<dbReference type="InterPro" id="IPR052968">
    <property type="entry name" value="Nucleotide_metab_enz"/>
</dbReference>
<dbReference type="Gene3D" id="3.10.310.30">
    <property type="match status" value="1"/>
</dbReference>
<reference evidence="1 2" key="1">
    <citation type="submission" date="2019-06" db="EMBL/GenBank/DDBJ databases">
        <title>Sulfurimonas gotlandica sp. nov., a chemoautotrophic and psychrotolerant epsilonproteobacterium isolated from a pelagic redoxcline, and an emended description of the genus Sulfurimonas.</title>
        <authorList>
            <person name="Wang S."/>
            <person name="Jiang L."/>
            <person name="Shao Z."/>
        </authorList>
    </citation>
    <scope>NUCLEOTIDE SEQUENCE [LARGE SCALE GENOMIC DNA]</scope>
    <source>
        <strain evidence="1 2">B2</strain>
    </source>
</reference>
<dbReference type="InterPro" id="IPR038763">
    <property type="entry name" value="DHH_sf"/>
</dbReference>
<organism evidence="1 2">
    <name type="scientific">Sulfurimonas marina</name>
    <dbReference type="NCBI Taxonomy" id="2590551"/>
    <lineage>
        <taxon>Bacteria</taxon>
        <taxon>Pseudomonadati</taxon>
        <taxon>Campylobacterota</taxon>
        <taxon>Epsilonproteobacteria</taxon>
        <taxon>Campylobacterales</taxon>
        <taxon>Sulfurimonadaceae</taxon>
        <taxon>Sulfurimonas</taxon>
    </lineage>
</organism>
<dbReference type="Proteomes" id="UP000593910">
    <property type="component" value="Chromosome"/>
</dbReference>
<dbReference type="PANTHER" id="PTHR42146">
    <property type="entry name" value="3',5'-CYCLIC-NUCLEOTIDE PHOSPHODIESTERASE"/>
    <property type="match status" value="1"/>
</dbReference>
<keyword evidence="2" id="KW-1185">Reference proteome</keyword>
<dbReference type="AlphaFoldDB" id="A0A7M1AU74"/>
<dbReference type="PANTHER" id="PTHR42146:SF1">
    <property type="entry name" value="OLIGORIBONUCLEASE NRNB"/>
    <property type="match status" value="1"/>
</dbReference>
<gene>
    <name evidence="1" type="ORF">FJR03_04090</name>
</gene>
<dbReference type="KEGG" id="smax:FJR03_04090"/>
<proteinExistence type="predicted"/>
<protein>
    <submittedName>
        <fullName evidence="1">Phosphoesterase</fullName>
    </submittedName>
</protein>
<dbReference type="RefSeq" id="WP_193114385.1">
    <property type="nucleotide sequence ID" value="NZ_CP041165.1"/>
</dbReference>
<dbReference type="EMBL" id="CP041165">
    <property type="protein sequence ID" value="QOP40965.1"/>
    <property type="molecule type" value="Genomic_DNA"/>
</dbReference>
<evidence type="ECO:0000313" key="1">
    <source>
        <dbReference type="EMBL" id="QOP40965.1"/>
    </source>
</evidence>
<evidence type="ECO:0000313" key="2">
    <source>
        <dbReference type="Proteomes" id="UP000593910"/>
    </source>
</evidence>
<accession>A0A7M1AU74</accession>
<dbReference type="SUPFAM" id="SSF64182">
    <property type="entry name" value="DHH phosphoesterases"/>
    <property type="match status" value="1"/>
</dbReference>